<evidence type="ECO:0000313" key="9">
    <source>
        <dbReference type="EMBL" id="UOQ59536.1"/>
    </source>
</evidence>
<reference evidence="9 10" key="1">
    <citation type="submission" date="2022-04" db="EMBL/GenBank/DDBJ databases">
        <title>Leucobacter sp. isolated from rhizosphere of onion.</title>
        <authorList>
            <person name="Won M."/>
            <person name="Lee C.-M."/>
            <person name="Woen H.-Y."/>
            <person name="Kwon S.-W."/>
        </authorList>
    </citation>
    <scope>NUCLEOTIDE SEQUENCE [LARGE SCALE GENOMIC DNA]</scope>
    <source>
        <strain evidence="9 10">H25R-14</strain>
    </source>
</reference>
<dbReference type="RefSeq" id="WP_244684592.1">
    <property type="nucleotide sequence ID" value="NZ_CP095043.1"/>
</dbReference>
<accession>A0ABY4FTG4</accession>
<keyword evidence="10" id="KW-1185">Reference proteome</keyword>
<evidence type="ECO:0000256" key="5">
    <source>
        <dbReference type="ARBA" id="ARBA00012070"/>
    </source>
</evidence>
<dbReference type="EMBL" id="CP095043">
    <property type="protein sequence ID" value="UOQ59536.1"/>
    <property type="molecule type" value="Genomic_DNA"/>
</dbReference>
<dbReference type="InterPro" id="IPR011008">
    <property type="entry name" value="Dimeric_a/b-barrel"/>
</dbReference>
<dbReference type="PIRSF" id="PIRSF001486">
    <property type="entry name" value="CatC"/>
    <property type="match status" value="1"/>
</dbReference>
<evidence type="ECO:0000256" key="6">
    <source>
        <dbReference type="ARBA" id="ARBA00022797"/>
    </source>
</evidence>
<evidence type="ECO:0000256" key="3">
    <source>
        <dbReference type="ARBA" id="ARBA00010882"/>
    </source>
</evidence>
<dbReference type="Proteomes" id="UP000831775">
    <property type="component" value="Chromosome"/>
</dbReference>
<comment type="subunit">
    <text evidence="4">Homodecamer.</text>
</comment>
<evidence type="ECO:0000259" key="8">
    <source>
        <dbReference type="Pfam" id="PF02426"/>
    </source>
</evidence>
<comment type="pathway">
    <text evidence="2">Aromatic compound metabolism; beta-ketoadipate pathway; 5-oxo-4,5-dihydro-2-furylacetate from catechol: step 3/3.</text>
</comment>
<dbReference type="SUPFAM" id="SSF54909">
    <property type="entry name" value="Dimeric alpha+beta barrel"/>
    <property type="match status" value="1"/>
</dbReference>
<evidence type="ECO:0000256" key="7">
    <source>
        <dbReference type="ARBA" id="ARBA00023235"/>
    </source>
</evidence>
<comment type="catalytic activity">
    <reaction evidence="1">
        <text>(S)-muconolactone = (4,5-dihydro-5-oxofuran-2-yl)-acetate</text>
        <dbReference type="Rhea" id="RHEA:12348"/>
        <dbReference type="ChEBI" id="CHEBI:58425"/>
        <dbReference type="ChEBI" id="CHEBI:58736"/>
        <dbReference type="EC" id="5.3.3.4"/>
    </reaction>
</comment>
<evidence type="ECO:0000256" key="1">
    <source>
        <dbReference type="ARBA" id="ARBA00001739"/>
    </source>
</evidence>
<feature type="domain" description="Muconolactone isomerase" evidence="8">
    <location>
        <begin position="1"/>
        <end position="89"/>
    </location>
</feature>
<keyword evidence="6" id="KW-0058">Aromatic hydrocarbons catabolism</keyword>
<organism evidence="9 10">
    <name type="scientific">Leucobacter rhizosphaerae</name>
    <dbReference type="NCBI Taxonomy" id="2932245"/>
    <lineage>
        <taxon>Bacteria</taxon>
        <taxon>Bacillati</taxon>
        <taxon>Actinomycetota</taxon>
        <taxon>Actinomycetes</taxon>
        <taxon>Micrococcales</taxon>
        <taxon>Microbacteriaceae</taxon>
        <taxon>Leucobacter</taxon>
    </lineage>
</organism>
<proteinExistence type="inferred from homology"/>
<protein>
    <recommendedName>
        <fullName evidence="5">muconolactone Delta-isomerase</fullName>
        <ecNumber evidence="5">5.3.3.4</ecNumber>
    </recommendedName>
</protein>
<evidence type="ECO:0000256" key="4">
    <source>
        <dbReference type="ARBA" id="ARBA00011365"/>
    </source>
</evidence>
<sequence>MEFLININITWPESLSEERIAEISAAERAMAAELGARGTLVRMWRVPGRRENWGLWRAATPTEMHDVISALPVWPYMEVQIIPLAVHPVDPAAASGEIPD</sequence>
<dbReference type="InterPro" id="IPR003464">
    <property type="entry name" value="Muconolactone_d_Isoase"/>
</dbReference>
<evidence type="ECO:0000313" key="10">
    <source>
        <dbReference type="Proteomes" id="UP000831775"/>
    </source>
</evidence>
<evidence type="ECO:0000256" key="2">
    <source>
        <dbReference type="ARBA" id="ARBA00005193"/>
    </source>
</evidence>
<keyword evidence="7" id="KW-0413">Isomerase</keyword>
<dbReference type="Gene3D" id="3.30.70.1060">
    <property type="entry name" value="Dimeric alpha+beta barrel"/>
    <property type="match status" value="1"/>
</dbReference>
<comment type="similarity">
    <text evidence="3">Belongs to the muconolactone Delta-isomerase family.</text>
</comment>
<dbReference type="InterPro" id="IPR026029">
    <property type="entry name" value="MLI_dom"/>
</dbReference>
<name>A0ABY4FTG4_9MICO</name>
<dbReference type="EC" id="5.3.3.4" evidence="5"/>
<gene>
    <name evidence="9" type="ORF">MUN76_10790</name>
</gene>
<dbReference type="Pfam" id="PF02426">
    <property type="entry name" value="MIase"/>
    <property type="match status" value="1"/>
</dbReference>